<feature type="region of interest" description="Disordered" evidence="5">
    <location>
        <begin position="313"/>
        <end position="346"/>
    </location>
</feature>
<dbReference type="Pfam" id="PF12796">
    <property type="entry name" value="Ank_2"/>
    <property type="match status" value="1"/>
</dbReference>
<evidence type="ECO:0000313" key="7">
    <source>
        <dbReference type="Proteomes" id="UP000822476"/>
    </source>
</evidence>
<dbReference type="PROSITE" id="PS50088">
    <property type="entry name" value="ANK_REPEAT"/>
    <property type="match status" value="2"/>
</dbReference>
<feature type="repeat" description="ANK" evidence="4">
    <location>
        <begin position="28"/>
        <end position="50"/>
    </location>
</feature>
<feature type="repeat" description="ANK" evidence="4">
    <location>
        <begin position="62"/>
        <end position="94"/>
    </location>
</feature>
<evidence type="ECO:0000256" key="5">
    <source>
        <dbReference type="SAM" id="MobiDB-lite"/>
    </source>
</evidence>
<reference evidence="6" key="1">
    <citation type="submission" date="2019-07" db="EMBL/GenBank/DDBJ databases">
        <title>Annotation for the trematode Paragonimus miyazaki's.</title>
        <authorList>
            <person name="Choi Y.-J."/>
        </authorList>
    </citation>
    <scope>NUCLEOTIDE SEQUENCE</scope>
    <source>
        <strain evidence="6">Japan</strain>
    </source>
</reference>
<dbReference type="SUPFAM" id="SSF48403">
    <property type="entry name" value="Ankyrin repeat"/>
    <property type="match status" value="1"/>
</dbReference>
<evidence type="ECO:0000256" key="3">
    <source>
        <dbReference type="ARBA" id="ARBA00038386"/>
    </source>
</evidence>
<evidence type="ECO:0000256" key="4">
    <source>
        <dbReference type="PROSITE-ProRule" id="PRU00023"/>
    </source>
</evidence>
<dbReference type="SMART" id="SM00248">
    <property type="entry name" value="ANK"/>
    <property type="match status" value="2"/>
</dbReference>
<feature type="region of interest" description="Disordered" evidence="5">
    <location>
        <begin position="657"/>
        <end position="682"/>
    </location>
</feature>
<keyword evidence="2" id="KW-0677">Repeat</keyword>
<organism evidence="6 7">
    <name type="scientific">Paragonimus skrjabini miyazakii</name>
    <dbReference type="NCBI Taxonomy" id="59628"/>
    <lineage>
        <taxon>Eukaryota</taxon>
        <taxon>Metazoa</taxon>
        <taxon>Spiralia</taxon>
        <taxon>Lophotrochozoa</taxon>
        <taxon>Platyhelminthes</taxon>
        <taxon>Trematoda</taxon>
        <taxon>Digenea</taxon>
        <taxon>Plagiorchiida</taxon>
        <taxon>Troglotremata</taxon>
        <taxon>Troglotrematidae</taxon>
        <taxon>Paragonimus</taxon>
    </lineage>
</organism>
<feature type="region of interest" description="Disordered" evidence="5">
    <location>
        <begin position="362"/>
        <end position="395"/>
    </location>
</feature>
<feature type="compositionally biased region" description="Polar residues" evidence="5">
    <location>
        <begin position="462"/>
        <end position="475"/>
    </location>
</feature>
<dbReference type="GO" id="GO:0019208">
    <property type="term" value="F:phosphatase regulator activity"/>
    <property type="evidence" value="ECO:0007669"/>
    <property type="project" value="TreeGrafter"/>
</dbReference>
<comment type="caution">
    <text evidence="6">The sequence shown here is derived from an EMBL/GenBank/DDBJ whole genome shotgun (WGS) entry which is preliminary data.</text>
</comment>
<dbReference type="InterPro" id="IPR051226">
    <property type="entry name" value="PP1_Regulatory_Subunit"/>
</dbReference>
<dbReference type="EMBL" id="JTDE01003320">
    <property type="protein sequence ID" value="KAF7256188.1"/>
    <property type="molecule type" value="Genomic_DNA"/>
</dbReference>
<proteinExistence type="inferred from homology"/>
<protein>
    <recommendedName>
        <fullName evidence="8">ANK_REP_REGION domain-containing protein</fullName>
    </recommendedName>
</protein>
<dbReference type="CDD" id="cd21930">
    <property type="entry name" value="IPD_PPP1R12"/>
    <property type="match status" value="1"/>
</dbReference>
<dbReference type="PROSITE" id="PS50297">
    <property type="entry name" value="ANK_REP_REGION"/>
    <property type="match status" value="2"/>
</dbReference>
<dbReference type="OrthoDB" id="19014at2759"/>
<dbReference type="Gene3D" id="1.25.40.20">
    <property type="entry name" value="Ankyrin repeat-containing domain"/>
    <property type="match status" value="1"/>
</dbReference>
<dbReference type="AlphaFoldDB" id="A0A8S9YWK5"/>
<dbReference type="PANTHER" id="PTHR24179:SF21">
    <property type="entry name" value="MYOSIN BINDING SUBUNIT, ISOFORM O"/>
    <property type="match status" value="1"/>
</dbReference>
<comment type="similarity">
    <text evidence="3">Belongs to the NRARP family.</text>
</comment>
<name>A0A8S9YWK5_9TREM</name>
<feature type="compositionally biased region" description="Low complexity" evidence="5">
    <location>
        <begin position="383"/>
        <end position="395"/>
    </location>
</feature>
<sequence length="963" mass="103781">ILLNKYQSILCIACRFLTVHSYVIDPRTGASPLHVAACKDYTDVLEVLLKIPGLDLDCQDHDGWTALHAAAHWNHEQSVRLLVDAGASFDVYTFTFVLSFLKTIALAYVCFTVSRVLSQQNQSVLDVADQEMTPLLRQLRERQRAAKRNAPTVPKPPLANLQPSKPILSDDASDASNERSVDGSTDEETTDNSGEEMEEEEKSAITRPNAVATPVTFSNDLPVKTVTAAAAGDGLKLINHILHPPEARGLSEEVSPLSCEQKKLTEDTKQSIPYRAATSSAFSASSNPVLTSPDMLESNNVEQKTPNLAHVDAERKDSRYPESIINEKLPRESTPPTSTSDSIQSGVGKGLSLVNGLHEIAPTNPLVESKPETVSKPTLPNGSRSTVSPLSPTSLSAPISTVSVGVVERTAMSDRTNAMRSLKASKEHSPPPSVTPTPLKGPTVNSNRIVTIRRRQIPPTPVDSQLFTALSSTDPSKGDKGNAATKPSEDISNVRRVSLLMSPSKSAESETQRSIKARYVRSTRRSTQGVSAEEVEEAKKLIEKNNSAAVTSEGSTVDGNDQLALTTASRSVPDRSNLRATRATTRSYLNQELVEQERQPAWKTGTRSFDSSNAVTTNTITATPTTDSVPSSTTPVIPIGKAVDSLKVYRGYQNETSVADRTSSLGAKDSNPLSSSTLFSSEAAVEPASGGYLVSDSRRAHQPQSRDTRDWTTKVGVFDSSDVDRPYSRRPVACTRTTTPNSGDYTTSAYYGTLSHTSPPVTSSAVLPNDVNAPAPIIPRPSSRFLHQNDTSCTTSQAQHDRTDIRAPSSILPWNATRKTNSVANPTVPVTSSIAAVTTTTATQFATIGRQASLPSSSIPYAHSQVSTDVSRSTARDRFALISQVSLTPGFTLCTDWVSVTLPRWLSVSFRSVSSLIGGFFILTWDCPVPLSVFLPHCFSLSKLLHARLGLFKSNASLPVLCC</sequence>
<feature type="compositionally biased region" description="Acidic residues" evidence="5">
    <location>
        <begin position="184"/>
        <end position="201"/>
    </location>
</feature>
<keyword evidence="1" id="KW-0217">Developmental protein</keyword>
<feature type="compositionally biased region" description="Polar residues" evidence="5">
    <location>
        <begin position="334"/>
        <end position="345"/>
    </location>
</feature>
<feature type="compositionally biased region" description="Low complexity" evidence="5">
    <location>
        <begin position="670"/>
        <end position="681"/>
    </location>
</feature>
<accession>A0A8S9YWK5</accession>
<feature type="region of interest" description="Disordered" evidence="5">
    <location>
        <begin position="419"/>
        <end position="490"/>
    </location>
</feature>
<dbReference type="GO" id="GO:0004857">
    <property type="term" value="F:enzyme inhibitor activity"/>
    <property type="evidence" value="ECO:0007669"/>
    <property type="project" value="TreeGrafter"/>
</dbReference>
<dbReference type="Proteomes" id="UP000822476">
    <property type="component" value="Unassembled WGS sequence"/>
</dbReference>
<dbReference type="InterPro" id="IPR036770">
    <property type="entry name" value="Ankyrin_rpt-contain_sf"/>
</dbReference>
<dbReference type="GO" id="GO:0005737">
    <property type="term" value="C:cytoplasm"/>
    <property type="evidence" value="ECO:0007669"/>
    <property type="project" value="TreeGrafter"/>
</dbReference>
<keyword evidence="4" id="KW-0040">ANK repeat</keyword>
<evidence type="ECO:0008006" key="8">
    <source>
        <dbReference type="Google" id="ProtNLM"/>
    </source>
</evidence>
<keyword evidence="7" id="KW-1185">Reference proteome</keyword>
<evidence type="ECO:0000256" key="1">
    <source>
        <dbReference type="ARBA" id="ARBA00022473"/>
    </source>
</evidence>
<gene>
    <name evidence="6" type="ORF">EG68_07263</name>
</gene>
<dbReference type="PANTHER" id="PTHR24179">
    <property type="entry name" value="PROTEIN PHOSPHATASE 1 REGULATORY SUBUNIT 12"/>
    <property type="match status" value="1"/>
</dbReference>
<dbReference type="InterPro" id="IPR002110">
    <property type="entry name" value="Ankyrin_rpt"/>
</dbReference>
<feature type="region of interest" description="Disordered" evidence="5">
    <location>
        <begin position="143"/>
        <end position="211"/>
    </location>
</feature>
<evidence type="ECO:0000313" key="6">
    <source>
        <dbReference type="EMBL" id="KAF7256188.1"/>
    </source>
</evidence>
<dbReference type="Gene3D" id="6.10.140.390">
    <property type="match status" value="1"/>
</dbReference>
<evidence type="ECO:0000256" key="2">
    <source>
        <dbReference type="ARBA" id="ARBA00022737"/>
    </source>
</evidence>
<feature type="non-terminal residue" evidence="6">
    <location>
        <position position="963"/>
    </location>
</feature>